<dbReference type="Proteomes" id="UP000015454">
    <property type="component" value="Unassembled WGS sequence"/>
</dbReference>
<evidence type="ECO:0000313" key="2">
    <source>
        <dbReference type="Proteomes" id="UP000015454"/>
    </source>
</evidence>
<evidence type="ECO:0000313" key="1">
    <source>
        <dbReference type="EMBL" id="EQA46744.1"/>
    </source>
</evidence>
<dbReference type="AlphaFoldDB" id="T0GIV1"/>
<reference evidence="1" key="1">
    <citation type="submission" date="2013-05" db="EMBL/GenBank/DDBJ databases">
        <authorList>
            <person name="Harkins D.M."/>
            <person name="Durkin A.S."/>
            <person name="Brinkac L.M."/>
            <person name="Haft D.H."/>
            <person name="Selengut J.D."/>
            <person name="Sanka R."/>
            <person name="DePew J."/>
            <person name="Purushe J."/>
            <person name="Hartskeerl R.A."/>
            <person name="Ahmed A."/>
            <person name="van der Linden H."/>
            <person name="Goris M.G.A."/>
            <person name="Vinetz J.M."/>
            <person name="Sutton G.G."/>
            <person name="Nierman W.C."/>
            <person name="Fouts D.E."/>
        </authorList>
    </citation>
    <scope>NUCLEOTIDE SEQUENCE [LARGE SCALE GENOMIC DNA]</scope>
    <source>
        <strain evidence="1">5399</strain>
    </source>
</reference>
<accession>T0GIV1</accession>
<dbReference type="EMBL" id="AHMO02000004">
    <property type="protein sequence ID" value="EQA46744.1"/>
    <property type="molecule type" value="Genomic_DNA"/>
</dbReference>
<organism evidence="1 2">
    <name type="scientific">Leptospira broomii serovar Hurstbridge str. 5399</name>
    <dbReference type="NCBI Taxonomy" id="1049789"/>
    <lineage>
        <taxon>Bacteria</taxon>
        <taxon>Pseudomonadati</taxon>
        <taxon>Spirochaetota</taxon>
        <taxon>Spirochaetia</taxon>
        <taxon>Leptospirales</taxon>
        <taxon>Leptospiraceae</taxon>
        <taxon>Leptospira</taxon>
    </lineage>
</organism>
<proteinExistence type="predicted"/>
<gene>
    <name evidence="1" type="ORF">LEP1GSC050_1145</name>
</gene>
<keyword evidence="2" id="KW-1185">Reference proteome</keyword>
<name>T0GIV1_9LEPT</name>
<sequence>MSLAFLLSRGELSFNNPENHVLKVQGLTSGFKKGICLIDGKEEIKGVEFDTFLPTVLGNLSSLSYYRAMYPDSDNHLIPILPGDGFNFQGNWKGRQYLSMFRGGDSTTRDLPALLKWVSELSLKFNVKGNFFLRTEKQSYLHFLKPNEGLGGVFLQEKEQIHSPFLFLSLDYRQITKE</sequence>
<protein>
    <submittedName>
        <fullName evidence="1">Uncharacterized protein</fullName>
    </submittedName>
</protein>
<comment type="caution">
    <text evidence="1">The sequence shown here is derived from an EMBL/GenBank/DDBJ whole genome shotgun (WGS) entry which is preliminary data.</text>
</comment>